<evidence type="ECO:0000259" key="8">
    <source>
        <dbReference type="Pfam" id="PF05670"/>
    </source>
</evidence>
<dbReference type="GO" id="GO:0072344">
    <property type="term" value="P:rescue of stalled ribosome"/>
    <property type="evidence" value="ECO:0007669"/>
    <property type="project" value="TreeGrafter"/>
</dbReference>
<dbReference type="Pfam" id="PF05833">
    <property type="entry name" value="NFACT_N"/>
    <property type="match status" value="1"/>
</dbReference>
<dbReference type="Gene3D" id="2.30.310.10">
    <property type="entry name" value="ibrinogen binding protein from staphylococcus aureus domain"/>
    <property type="match status" value="1"/>
</dbReference>
<dbReference type="GO" id="GO:1990116">
    <property type="term" value="P:ribosome-associated ubiquitin-dependent protein catabolic process"/>
    <property type="evidence" value="ECO:0007669"/>
    <property type="project" value="TreeGrafter"/>
</dbReference>
<comment type="similarity">
    <text evidence="2">Belongs to the NEMF family.</text>
</comment>
<evidence type="ECO:0000256" key="2">
    <source>
        <dbReference type="ARBA" id="ARBA00008318"/>
    </source>
</evidence>
<evidence type="ECO:0000256" key="1">
    <source>
        <dbReference type="ARBA" id="ARBA00004496"/>
    </source>
</evidence>
<dbReference type="InterPro" id="IPR051608">
    <property type="entry name" value="RQC_Subunit_NEMF"/>
</dbReference>
<gene>
    <name evidence="10" type="ORF">SCODWIG_00950</name>
</gene>
<evidence type="ECO:0000256" key="5">
    <source>
        <dbReference type="ARBA" id="ARBA00070414"/>
    </source>
</evidence>
<evidence type="ECO:0000256" key="6">
    <source>
        <dbReference type="SAM" id="Coils"/>
    </source>
</evidence>
<protein>
    <recommendedName>
        <fullName evidence="5">Ribosome quality control complex subunit 2</fullName>
    </recommendedName>
</protein>
<dbReference type="EMBL" id="UFAJ01000104">
    <property type="protein sequence ID" value="SSD59189.1"/>
    <property type="molecule type" value="Genomic_DNA"/>
</dbReference>
<dbReference type="PANTHER" id="PTHR15239">
    <property type="entry name" value="NUCLEAR EXPORT MEDIATOR FACTOR NEMF"/>
    <property type="match status" value="1"/>
</dbReference>
<dbReference type="InterPro" id="IPR008532">
    <property type="entry name" value="NFACT_RNA-bd"/>
</dbReference>
<evidence type="ECO:0000313" key="11">
    <source>
        <dbReference type="Proteomes" id="UP000262825"/>
    </source>
</evidence>
<organism evidence="10 11">
    <name type="scientific">Saccharomycodes ludwigii</name>
    <dbReference type="NCBI Taxonomy" id="36035"/>
    <lineage>
        <taxon>Eukaryota</taxon>
        <taxon>Fungi</taxon>
        <taxon>Dikarya</taxon>
        <taxon>Ascomycota</taxon>
        <taxon>Saccharomycotina</taxon>
        <taxon>Saccharomycetes</taxon>
        <taxon>Saccharomycodales</taxon>
        <taxon>Saccharomycodaceae</taxon>
        <taxon>Saccharomycodes</taxon>
    </lineage>
</organism>
<dbReference type="Pfam" id="PF11923">
    <property type="entry name" value="NFACT-C"/>
    <property type="match status" value="1"/>
</dbReference>
<dbReference type="PANTHER" id="PTHR15239:SF6">
    <property type="entry name" value="RIBOSOME QUALITY CONTROL COMPLEX SUBUNIT NEMF"/>
    <property type="match status" value="1"/>
</dbReference>
<dbReference type="AlphaFoldDB" id="A0A376B3M3"/>
<dbReference type="GO" id="GO:0043023">
    <property type="term" value="F:ribosomal large subunit binding"/>
    <property type="evidence" value="ECO:0007669"/>
    <property type="project" value="TreeGrafter"/>
</dbReference>
<dbReference type="GO" id="GO:0005737">
    <property type="term" value="C:cytoplasm"/>
    <property type="evidence" value="ECO:0007669"/>
    <property type="project" value="UniProtKB-SubCell"/>
</dbReference>
<dbReference type="FunFam" id="2.30.310.10:FF:000003">
    <property type="entry name" value="Zinc knuckle domain containing protein"/>
    <property type="match status" value="1"/>
</dbReference>
<feature type="domain" description="NFACT RNA-binding" evidence="8">
    <location>
        <begin position="539"/>
        <end position="655"/>
    </location>
</feature>
<evidence type="ECO:0000259" key="9">
    <source>
        <dbReference type="Pfam" id="PF11923"/>
    </source>
</evidence>
<reference evidence="11" key="1">
    <citation type="submission" date="2018-06" db="EMBL/GenBank/DDBJ databases">
        <authorList>
            <person name="Guldener U."/>
        </authorList>
    </citation>
    <scope>NUCLEOTIDE SEQUENCE [LARGE SCALE GENOMIC DNA]</scope>
    <source>
        <strain evidence="11">UTAD17</strain>
    </source>
</reference>
<dbReference type="InterPro" id="IPR021846">
    <property type="entry name" value="NFACT-C"/>
</dbReference>
<keyword evidence="11" id="KW-1185">Reference proteome</keyword>
<dbReference type="Proteomes" id="UP000262825">
    <property type="component" value="Unassembled WGS sequence"/>
</dbReference>
<dbReference type="Pfam" id="PF05670">
    <property type="entry name" value="NFACT-R_1"/>
    <property type="match status" value="1"/>
</dbReference>
<name>A0A376B3M3_9ASCO</name>
<feature type="region of interest" description="Disordered" evidence="7">
    <location>
        <begin position="959"/>
        <end position="983"/>
    </location>
</feature>
<evidence type="ECO:0000256" key="3">
    <source>
        <dbReference type="ARBA" id="ARBA00022490"/>
    </source>
</evidence>
<accession>A0A376B3M3</accession>
<dbReference type="GO" id="GO:0000049">
    <property type="term" value="F:tRNA binding"/>
    <property type="evidence" value="ECO:0007669"/>
    <property type="project" value="TreeGrafter"/>
</dbReference>
<sequence length="983" mass="112834">MKERFSGLDIPLITKELQNSITGYRLTNIYNIGDSTRQFLLKFNKPDSKFNVIVDCGFKIYVTQFTRPIPPQPSGFVVKLRKHLKSKRLTSVRQIGKDRIIVFTFSDGLYHLVFEFFSKGNVILLDSERKVLFTQRIVDDHECNVGDVYQLLSDIIIGKEETEDKKFTANVILSWIEDMELKLQKQQKASCDSKVKIPSIHKLLFLNAPYLSSELILKYLKLNHIEASDPCLKFKGDVEKLASVLNETEAEVKTLLTTNNDDFKGYIVCKKNPLFRQDVDSPELEYLYDRFEPFKPILRDEDTAENSIWKIEEVPGPYNMTVDKFFSTIESSRYELKIQQQEQHAAKVIENAKRANDTRIQKFVDNQKLSELKGSVIINNSDLVESCKGAVLSLVDQQMDWNAIEQLIKSEKAKKNPIAMLIKLPLDLKNNKINILLPNIDAESETELDSDTDDETLNKKDNASGSIEVNIDLELSAFANASRYFNIKKENRTKQSKIEKNQKMALKNIERKVTKDLHHKLKEQHDVLKRLRNPYFFEKYYWFISTEGYLVMMGKSDQETDQIYSKYITDEDIYITCNDVGSAKRAPQAFIINHTKDEAIPPNTLMQAGVLIISASDAWSKKVSGVASWWCKCKNISKFDPHDKNRVLESGSFSILNEGGKGYLAPVQMVMGLAFMWKVKTHESDGIYIKEEDGIQEADEEDKGTQDLHVAQEKEQINTNKHHAEELEEGKSFAGSDKPEIGEYKNNAYLPSPSKSDSTTLAATEVLELNKNVRGKRGKLKKIQKKYADQDEEEKMLRLDALGTLKGIAKEQEKMNDKLQREHKREMKKEVRSKKLQLQALRFTENEKVTVFYDKIFAELKPKLENPNDLENLESIIPVFAPWSALNKYKYKVKILPGTGKKLKSINEILSYFLKRKVDPNSTDKDVDWEKEHELIKQLKDTELLPLLCVDKIKINIPSANNGQKGNNGTGIGKNSKKNKKKK</sequence>
<dbReference type="VEuPathDB" id="FungiDB:SCODWIG_00950"/>
<evidence type="ECO:0000256" key="7">
    <source>
        <dbReference type="SAM" id="MobiDB-lite"/>
    </source>
</evidence>
<keyword evidence="4 6" id="KW-0175">Coiled coil</keyword>
<keyword evidence="3" id="KW-0963">Cytoplasm</keyword>
<feature type="domain" description="NFACT protein C-terminal" evidence="9">
    <location>
        <begin position="866"/>
        <end position="955"/>
    </location>
</feature>
<evidence type="ECO:0000313" key="10">
    <source>
        <dbReference type="EMBL" id="SSD59189.1"/>
    </source>
</evidence>
<proteinExistence type="inferred from homology"/>
<feature type="coiled-coil region" evidence="6">
    <location>
        <begin position="802"/>
        <end position="829"/>
    </location>
</feature>
<dbReference type="GO" id="GO:1990112">
    <property type="term" value="C:RQC complex"/>
    <property type="evidence" value="ECO:0007669"/>
    <property type="project" value="TreeGrafter"/>
</dbReference>
<evidence type="ECO:0000256" key="4">
    <source>
        <dbReference type="ARBA" id="ARBA00023054"/>
    </source>
</evidence>
<comment type="subcellular location">
    <subcellularLocation>
        <location evidence="1">Cytoplasm</location>
    </subcellularLocation>
</comment>